<evidence type="ECO:0000313" key="2">
    <source>
        <dbReference type="Proteomes" id="UP000184404"/>
    </source>
</evidence>
<proteinExistence type="predicted"/>
<dbReference type="EMBL" id="FQUG01000006">
    <property type="protein sequence ID" value="SHF02499.1"/>
    <property type="molecule type" value="Genomic_DNA"/>
</dbReference>
<sequence>MAMKVPTEESKQLARKAKMEKMEKGTVSTMCPKCHQKIKVDIFYDNGILKNISVRCKCGYVFDGEIYD</sequence>
<gene>
    <name evidence="1" type="ORF">SAMN02745190_01679</name>
</gene>
<protein>
    <submittedName>
        <fullName evidence="1">Uncharacterized protein</fullName>
    </submittedName>
</protein>
<dbReference type="OrthoDB" id="5511523at2"/>
<name>A0A1M4YA23_9FIRM</name>
<keyword evidence="2" id="KW-1185">Reference proteome</keyword>
<accession>A0A1M4YA23</accession>
<dbReference type="Proteomes" id="UP000184404">
    <property type="component" value="Unassembled WGS sequence"/>
</dbReference>
<dbReference type="RefSeq" id="WP_072935775.1">
    <property type="nucleotide sequence ID" value="NZ_FQUG01000006.1"/>
</dbReference>
<reference evidence="1 2" key="1">
    <citation type="submission" date="2016-11" db="EMBL/GenBank/DDBJ databases">
        <authorList>
            <person name="Jaros S."/>
            <person name="Januszkiewicz K."/>
            <person name="Wedrychowicz H."/>
        </authorList>
    </citation>
    <scope>NUCLEOTIDE SEQUENCE [LARGE SCALE GENOMIC DNA]</scope>
    <source>
        <strain evidence="1 2">DSM 10502</strain>
    </source>
</reference>
<evidence type="ECO:0000313" key="1">
    <source>
        <dbReference type="EMBL" id="SHF02499.1"/>
    </source>
</evidence>
<organism evidence="1 2">
    <name type="scientific">Schwartzia succinivorans DSM 10502</name>
    <dbReference type="NCBI Taxonomy" id="1123243"/>
    <lineage>
        <taxon>Bacteria</taxon>
        <taxon>Bacillati</taxon>
        <taxon>Bacillota</taxon>
        <taxon>Negativicutes</taxon>
        <taxon>Selenomonadales</taxon>
        <taxon>Selenomonadaceae</taxon>
        <taxon>Schwartzia</taxon>
    </lineage>
</organism>
<dbReference type="AlphaFoldDB" id="A0A1M4YA23"/>
<dbReference type="STRING" id="1123243.SAMN02745190_01679"/>